<dbReference type="InterPro" id="IPR001932">
    <property type="entry name" value="PPM-type_phosphatase-like_dom"/>
</dbReference>
<dbReference type="Gene3D" id="3.60.40.10">
    <property type="entry name" value="PPM-type phosphatase domain"/>
    <property type="match status" value="1"/>
</dbReference>
<dbReference type="Proteomes" id="UP001156196">
    <property type="component" value="Chromosome"/>
</dbReference>
<gene>
    <name evidence="3" type="ORF">OH143_02555</name>
</gene>
<dbReference type="InterPro" id="IPR015655">
    <property type="entry name" value="PP2C"/>
</dbReference>
<dbReference type="GO" id="GO:0004722">
    <property type="term" value="F:protein serine/threonine phosphatase activity"/>
    <property type="evidence" value="ECO:0007669"/>
    <property type="project" value="InterPro"/>
</dbReference>
<dbReference type="GeneID" id="4846134"/>
<evidence type="ECO:0000313" key="3">
    <source>
        <dbReference type="EMBL" id="UYU18995.1"/>
    </source>
</evidence>
<dbReference type="PROSITE" id="PS51746">
    <property type="entry name" value="PPM_2"/>
    <property type="match status" value="1"/>
</dbReference>
<dbReference type="SMART" id="SM00331">
    <property type="entry name" value="PP2C_SIG"/>
    <property type="match status" value="1"/>
</dbReference>
<dbReference type="KEGG" id="msum:OH143_02555"/>
<dbReference type="InterPro" id="IPR036457">
    <property type="entry name" value="PPM-type-like_dom_sf"/>
</dbReference>
<evidence type="ECO:0000313" key="4">
    <source>
        <dbReference type="Proteomes" id="UP001156196"/>
    </source>
</evidence>
<dbReference type="EMBL" id="CP109831">
    <property type="protein sequence ID" value="UYU18995.1"/>
    <property type="molecule type" value="Genomic_DNA"/>
</dbReference>
<dbReference type="RefSeq" id="WP_245526578.1">
    <property type="nucleotide sequence ID" value="NZ_CP109831.1"/>
</dbReference>
<protein>
    <submittedName>
        <fullName evidence="3">Protein phosphatase 2C domain-containing protein</fullName>
    </submittedName>
</protein>
<accession>A0AAX3EAA0</accession>
<keyword evidence="4" id="KW-1185">Reference proteome</keyword>
<feature type="domain" description="PPM-type phosphatase" evidence="2">
    <location>
        <begin position="32"/>
        <end position="263"/>
    </location>
</feature>
<evidence type="ECO:0000256" key="1">
    <source>
        <dbReference type="SAM" id="MobiDB-lite"/>
    </source>
</evidence>
<organism evidence="3 4">
    <name type="scientific">Methanoculleus submarinus</name>
    <dbReference type="NCBI Taxonomy" id="204050"/>
    <lineage>
        <taxon>Archaea</taxon>
        <taxon>Methanobacteriati</taxon>
        <taxon>Methanobacteriota</taxon>
        <taxon>Stenosarchaea group</taxon>
        <taxon>Methanomicrobia</taxon>
        <taxon>Methanomicrobiales</taxon>
        <taxon>Methanomicrobiaceae</taxon>
        <taxon>Methanoculleus</taxon>
    </lineage>
</organism>
<feature type="region of interest" description="Disordered" evidence="1">
    <location>
        <begin position="1"/>
        <end position="23"/>
    </location>
</feature>
<dbReference type="SMART" id="SM00332">
    <property type="entry name" value="PP2Cc"/>
    <property type="match status" value="1"/>
</dbReference>
<reference evidence="3" key="1">
    <citation type="submission" date="2022-10" db="EMBL/GenBank/DDBJ databases">
        <title>Complete genome of Methanoculleus submarinus DSM 15122.</title>
        <authorList>
            <person name="Chen S.-C."/>
            <person name="Lai S.-J."/>
            <person name="You Y.-T."/>
        </authorList>
    </citation>
    <scope>NUCLEOTIDE SEQUENCE</scope>
    <source>
        <strain evidence="3">DSM 15122</strain>
    </source>
</reference>
<dbReference type="Pfam" id="PF13672">
    <property type="entry name" value="PP2C_2"/>
    <property type="match status" value="1"/>
</dbReference>
<dbReference type="PANTHER" id="PTHR47992">
    <property type="entry name" value="PROTEIN PHOSPHATASE"/>
    <property type="match status" value="1"/>
</dbReference>
<dbReference type="CDD" id="cd00143">
    <property type="entry name" value="PP2Cc"/>
    <property type="match status" value="1"/>
</dbReference>
<name>A0AAX3EAA0_9EURY</name>
<evidence type="ECO:0000259" key="2">
    <source>
        <dbReference type="PROSITE" id="PS51746"/>
    </source>
</evidence>
<dbReference type="SUPFAM" id="SSF81606">
    <property type="entry name" value="PP2C-like"/>
    <property type="match status" value="1"/>
</dbReference>
<proteinExistence type="predicted"/>
<sequence length="263" mass="28351">MKSERETPPPKDYPLERRENSGVQVRREAGLRYAALTDTGKREQNEDAYFAGRMNGHYLFAVADGLGGHACGEVASRMAIEILAEAADRELMESEPAELLGNAFQRINAAILAYNRNKGLNAGTTLSATVVGESGRCWIGTVGDSRTHIVTPASVWHTRDQTYVQGLVEAGTISPTEAMLHPQKNVLTQALGLSARVRIGLDERDLAGGVLLISSDGLHDYVPEGVIREIVLENDPDTACRRLIGAARDAASTDNTTVIVARA</sequence>
<dbReference type="AlphaFoldDB" id="A0AAX3EAA0"/>